<reference evidence="3 4" key="1">
    <citation type="journal article" date="2018" name="Nat. Ecol. Evol.">
        <title>Pezizomycetes genomes reveal the molecular basis of ectomycorrhizal truffle lifestyle.</title>
        <authorList>
            <person name="Murat C."/>
            <person name="Payen T."/>
            <person name="Noel B."/>
            <person name="Kuo A."/>
            <person name="Morin E."/>
            <person name="Chen J."/>
            <person name="Kohler A."/>
            <person name="Krizsan K."/>
            <person name="Balestrini R."/>
            <person name="Da Silva C."/>
            <person name="Montanini B."/>
            <person name="Hainaut M."/>
            <person name="Levati E."/>
            <person name="Barry K.W."/>
            <person name="Belfiori B."/>
            <person name="Cichocki N."/>
            <person name="Clum A."/>
            <person name="Dockter R.B."/>
            <person name="Fauchery L."/>
            <person name="Guy J."/>
            <person name="Iotti M."/>
            <person name="Le Tacon F."/>
            <person name="Lindquist E.A."/>
            <person name="Lipzen A."/>
            <person name="Malagnac F."/>
            <person name="Mello A."/>
            <person name="Molinier V."/>
            <person name="Miyauchi S."/>
            <person name="Poulain J."/>
            <person name="Riccioni C."/>
            <person name="Rubini A."/>
            <person name="Sitrit Y."/>
            <person name="Splivallo R."/>
            <person name="Traeger S."/>
            <person name="Wang M."/>
            <person name="Zifcakova L."/>
            <person name="Wipf D."/>
            <person name="Zambonelli A."/>
            <person name="Paolocci F."/>
            <person name="Nowrousian M."/>
            <person name="Ottonello S."/>
            <person name="Baldrian P."/>
            <person name="Spatafora J.W."/>
            <person name="Henrissat B."/>
            <person name="Nagy L.G."/>
            <person name="Aury J.M."/>
            <person name="Wincker P."/>
            <person name="Grigoriev I.V."/>
            <person name="Bonfante P."/>
            <person name="Martin F.M."/>
        </authorList>
    </citation>
    <scope>NUCLEOTIDE SEQUENCE [LARGE SCALE GENOMIC DNA]</scope>
    <source>
        <strain evidence="3 4">RN42</strain>
    </source>
</reference>
<dbReference type="EMBL" id="ML119668">
    <property type="protein sequence ID" value="RPA82940.1"/>
    <property type="molecule type" value="Genomic_DNA"/>
</dbReference>
<sequence>MATQTHDIGSTTAQGMHKSEEHHNDFGRIRLSTAQPPTPQNTGTSTPLAASYPPPSWGSKSNLATHLEAQLHLILAHRKLETILDPSAMVDEELEEAVLHAANRVVNARAERARKLETQEREKMRVREDERFERLARGSIGCIVAVGVVVFAVLFA</sequence>
<feature type="region of interest" description="Disordered" evidence="1">
    <location>
        <begin position="1"/>
        <end position="61"/>
    </location>
</feature>
<proteinExistence type="predicted"/>
<gene>
    <name evidence="3" type="ORF">BJ508DRAFT_325099</name>
</gene>
<evidence type="ECO:0000256" key="2">
    <source>
        <dbReference type="SAM" id="Phobius"/>
    </source>
</evidence>
<feature type="compositionally biased region" description="Polar residues" evidence="1">
    <location>
        <begin position="32"/>
        <end position="48"/>
    </location>
</feature>
<organism evidence="3 4">
    <name type="scientific">Ascobolus immersus RN42</name>
    <dbReference type="NCBI Taxonomy" id="1160509"/>
    <lineage>
        <taxon>Eukaryota</taxon>
        <taxon>Fungi</taxon>
        <taxon>Dikarya</taxon>
        <taxon>Ascomycota</taxon>
        <taxon>Pezizomycotina</taxon>
        <taxon>Pezizomycetes</taxon>
        <taxon>Pezizales</taxon>
        <taxon>Ascobolaceae</taxon>
        <taxon>Ascobolus</taxon>
    </lineage>
</organism>
<protein>
    <submittedName>
        <fullName evidence="3">Uncharacterized protein</fullName>
    </submittedName>
</protein>
<dbReference type="Proteomes" id="UP000275078">
    <property type="component" value="Unassembled WGS sequence"/>
</dbReference>
<keyword evidence="2" id="KW-0472">Membrane</keyword>
<evidence type="ECO:0000313" key="3">
    <source>
        <dbReference type="EMBL" id="RPA82940.1"/>
    </source>
</evidence>
<evidence type="ECO:0000313" key="4">
    <source>
        <dbReference type="Proteomes" id="UP000275078"/>
    </source>
</evidence>
<feature type="compositionally biased region" description="Basic and acidic residues" evidence="1">
    <location>
        <begin position="17"/>
        <end position="28"/>
    </location>
</feature>
<feature type="transmembrane region" description="Helical" evidence="2">
    <location>
        <begin position="135"/>
        <end position="155"/>
    </location>
</feature>
<name>A0A3N4IFM5_ASCIM</name>
<keyword evidence="2" id="KW-1133">Transmembrane helix</keyword>
<keyword evidence="4" id="KW-1185">Reference proteome</keyword>
<dbReference type="AlphaFoldDB" id="A0A3N4IFM5"/>
<feature type="compositionally biased region" description="Polar residues" evidence="1">
    <location>
        <begin position="1"/>
        <end position="14"/>
    </location>
</feature>
<accession>A0A3N4IFM5</accession>
<evidence type="ECO:0000256" key="1">
    <source>
        <dbReference type="SAM" id="MobiDB-lite"/>
    </source>
</evidence>
<keyword evidence="2" id="KW-0812">Transmembrane</keyword>